<evidence type="ECO:0000313" key="2">
    <source>
        <dbReference type="Proteomes" id="UP001558850"/>
    </source>
</evidence>
<gene>
    <name evidence="1" type="primary">cobG</name>
    <name evidence="1" type="ORF">AB4Y32_08590</name>
</gene>
<dbReference type="EMBL" id="JBFRCH010000003">
    <property type="protein sequence ID" value="MEX3931857.1"/>
    <property type="molecule type" value="Genomic_DNA"/>
</dbReference>
<accession>A0ACC6TX47</accession>
<keyword evidence="1" id="KW-0560">Oxidoreductase</keyword>
<sequence>MPGAVARRSPGDPLSHAYLSSDACRLRPSACPGLLRIVPALDGGICRVKLARGELSAAQALAIADAIDEHACGIADITNRANLQLRGVKRGHEEPLIAALLHAGLGPSGPQDATHAFADDVRNVMVSPTAGRDANALIDTSTLADDILARLQGDARFAALSPKFALLLDGGERLAMLDHPHDIWLSAMRDPKCDDVLFAFGLAGCPPVAEKHAGAVAAVAASDAAALTHALVHTFLDLAAPEHSRMRDLLAVHSVEDVLTHVESKSGIALLRDASIERWRRAPGDPSLRLGAHTQRDTRRSHVGGQPVLGRMNSETLRGLARLVAHNDGATLRMTPWQSVMLSDIDTTKVASTLQALEALGLACNAQNPLTRVIACAGSAGCAKSLADTKADAMKLAACLPADAQVHLSGCPRSCAAAHRAPYTLLAVAPGRYDLYHTRDPRDPTGFGRCLARGLTIDEAAGMLSRAALPPITPFDEPSDA</sequence>
<dbReference type="Proteomes" id="UP001558850">
    <property type="component" value="Unassembled WGS sequence"/>
</dbReference>
<name>A0ACC6TX47_9BURK</name>
<evidence type="ECO:0000313" key="1">
    <source>
        <dbReference type="EMBL" id="MEX3931857.1"/>
    </source>
</evidence>
<protein>
    <submittedName>
        <fullName evidence="1">Precorrin-3B synthase</fullName>
        <ecNumber evidence="1">1.14.13.83</ecNumber>
    </submittedName>
</protein>
<keyword evidence="2" id="KW-1185">Reference proteome</keyword>
<dbReference type="EC" id="1.14.13.83" evidence="1"/>
<organism evidence="1 2">
    <name type="scientific">Paraburkholderia phymatum</name>
    <dbReference type="NCBI Taxonomy" id="148447"/>
    <lineage>
        <taxon>Bacteria</taxon>
        <taxon>Pseudomonadati</taxon>
        <taxon>Pseudomonadota</taxon>
        <taxon>Betaproteobacteria</taxon>
        <taxon>Burkholderiales</taxon>
        <taxon>Burkholderiaceae</taxon>
        <taxon>Paraburkholderia</taxon>
    </lineage>
</organism>
<comment type="caution">
    <text evidence="1">The sequence shown here is derived from an EMBL/GenBank/DDBJ whole genome shotgun (WGS) entry which is preliminary data.</text>
</comment>
<proteinExistence type="predicted"/>
<reference evidence="1" key="1">
    <citation type="submission" date="2024-07" db="EMBL/GenBank/DDBJ databases">
        <title>A survey of Mimosa microsymbionts across Brazilian biomes reveals a high diversity of Paraburkholderia nodulating endemic species, but also that Cupriavidus is common as a symbiont of widespread species.</title>
        <authorList>
            <person name="Rouws L."/>
            <person name="Barauna A."/>
            <person name="Beukes C."/>
            <person name="Rouws J.R.C."/>
            <person name="De Faria S.M."/>
            <person name="Gross E."/>
            <person name="Bueno Dos Reis Junior F."/>
            <person name="Simon M.F."/>
            <person name="Maluk M."/>
            <person name="Odee D.W."/>
            <person name="Kenicer G."/>
            <person name="Young J.P.W."/>
            <person name="Reis V.M."/>
            <person name="Zilli J."/>
            <person name="James E.K."/>
        </authorList>
    </citation>
    <scope>NUCLEOTIDE SEQUENCE</scope>
    <source>
        <strain evidence="1">EG181B</strain>
    </source>
</reference>